<sequence>MSRIGSTMFSLVKTSSPLSLFQAASRPVVSCPNISALMRPRVSLLGLAQLSCFNFCHCLSTHPNCPESVKLKNLEVLDFSHNMLTRRVSGSLVGLNSIRSINISCNSFNGNLFDLGEFPNLSVLNLSSNSFAGGLSSQICISSNKIQILDLSMNHLSGGLDGLGNCNTSLQQLRFDGNSLEGQILDSLYSASSLEHLSISANNFSGQLSPKLIVFSYIRKRLDAMLLDLDEKQNSKKDLILTLQPRIQSLQTGKAKKP</sequence>
<dbReference type="Proteomes" id="UP001060215">
    <property type="component" value="Chromosome 8"/>
</dbReference>
<reference evidence="1 2" key="1">
    <citation type="journal article" date="2022" name="Plant J.">
        <title>Chromosome-level genome of Camellia lanceoleosa provides a valuable resource for understanding genome evolution and self-incompatibility.</title>
        <authorList>
            <person name="Gong W."/>
            <person name="Xiao S."/>
            <person name="Wang L."/>
            <person name="Liao Z."/>
            <person name="Chang Y."/>
            <person name="Mo W."/>
            <person name="Hu G."/>
            <person name="Li W."/>
            <person name="Zhao G."/>
            <person name="Zhu H."/>
            <person name="Hu X."/>
            <person name="Ji K."/>
            <person name="Xiang X."/>
            <person name="Song Q."/>
            <person name="Yuan D."/>
            <person name="Jin S."/>
            <person name="Zhang L."/>
        </authorList>
    </citation>
    <scope>NUCLEOTIDE SEQUENCE [LARGE SCALE GENOMIC DNA]</scope>
    <source>
        <strain evidence="1">SQ_2022a</strain>
    </source>
</reference>
<dbReference type="EMBL" id="CM045765">
    <property type="protein sequence ID" value="KAI8001784.1"/>
    <property type="molecule type" value="Genomic_DNA"/>
</dbReference>
<evidence type="ECO:0000313" key="1">
    <source>
        <dbReference type="EMBL" id="KAI8001784.1"/>
    </source>
</evidence>
<proteinExistence type="predicted"/>
<protein>
    <submittedName>
        <fullName evidence="1">Phytosulfokine receptor 2</fullName>
    </submittedName>
</protein>
<organism evidence="1 2">
    <name type="scientific">Camellia lanceoleosa</name>
    <dbReference type="NCBI Taxonomy" id="1840588"/>
    <lineage>
        <taxon>Eukaryota</taxon>
        <taxon>Viridiplantae</taxon>
        <taxon>Streptophyta</taxon>
        <taxon>Embryophyta</taxon>
        <taxon>Tracheophyta</taxon>
        <taxon>Spermatophyta</taxon>
        <taxon>Magnoliopsida</taxon>
        <taxon>eudicotyledons</taxon>
        <taxon>Gunneridae</taxon>
        <taxon>Pentapetalae</taxon>
        <taxon>asterids</taxon>
        <taxon>Ericales</taxon>
        <taxon>Theaceae</taxon>
        <taxon>Camellia</taxon>
    </lineage>
</organism>
<name>A0ACC0GLD4_9ERIC</name>
<gene>
    <name evidence="1" type="ORF">LOK49_LG09G01135</name>
</gene>
<accession>A0ACC0GLD4</accession>
<keyword evidence="2" id="KW-1185">Reference proteome</keyword>
<keyword evidence="1" id="KW-0675">Receptor</keyword>
<comment type="caution">
    <text evidence="1">The sequence shown here is derived from an EMBL/GenBank/DDBJ whole genome shotgun (WGS) entry which is preliminary data.</text>
</comment>
<evidence type="ECO:0000313" key="2">
    <source>
        <dbReference type="Proteomes" id="UP001060215"/>
    </source>
</evidence>